<reference evidence="3 4" key="1">
    <citation type="submission" date="2022-01" db="EMBL/GenBank/DDBJ databases">
        <title>Draft Genome Sequences of Seven Type Strains of the Genus Streptomyces.</title>
        <authorList>
            <person name="Aziz S."/>
            <person name="Coretto E."/>
            <person name="Chronakova A."/>
            <person name="Sproer C."/>
            <person name="Huber K."/>
            <person name="Nouioui I."/>
            <person name="Gross H."/>
        </authorList>
    </citation>
    <scope>NUCLEOTIDE SEQUENCE [LARGE SCALE GENOMIC DNA]</scope>
    <source>
        <strain evidence="3 4">DSM 41685</strain>
    </source>
</reference>
<evidence type="ECO:0000313" key="3">
    <source>
        <dbReference type="EMBL" id="MCG0062421.1"/>
    </source>
</evidence>
<accession>A0ABS9JA38</accession>
<keyword evidence="1" id="KW-0233">DNA recombination</keyword>
<dbReference type="RefSeq" id="WP_223284006.1">
    <property type="nucleotide sequence ID" value="NZ_JAKKZF010000007.1"/>
</dbReference>
<dbReference type="Proteomes" id="UP001299012">
    <property type="component" value="Unassembled WGS sequence"/>
</dbReference>
<dbReference type="InterPro" id="IPR011010">
    <property type="entry name" value="DNA_brk_join_enz"/>
</dbReference>
<dbReference type="InterPro" id="IPR013762">
    <property type="entry name" value="Integrase-like_cat_sf"/>
</dbReference>
<gene>
    <name evidence="3" type="ORF">L0F81_03815</name>
</gene>
<dbReference type="SUPFAM" id="SSF56349">
    <property type="entry name" value="DNA breaking-rejoining enzymes"/>
    <property type="match status" value="1"/>
</dbReference>
<proteinExistence type="predicted"/>
<name>A0ABS9JA38_9ACTN</name>
<dbReference type="Gene3D" id="1.10.443.10">
    <property type="entry name" value="Intergrase catalytic core"/>
    <property type="match status" value="1"/>
</dbReference>
<feature type="region of interest" description="Disordered" evidence="2">
    <location>
        <begin position="100"/>
        <end position="132"/>
    </location>
</feature>
<keyword evidence="4" id="KW-1185">Reference proteome</keyword>
<organism evidence="3 4">
    <name type="scientific">Streptomyces tricolor</name>
    <dbReference type="NCBI Taxonomy" id="68277"/>
    <lineage>
        <taxon>Bacteria</taxon>
        <taxon>Bacillati</taxon>
        <taxon>Actinomycetota</taxon>
        <taxon>Actinomycetes</taxon>
        <taxon>Kitasatosporales</taxon>
        <taxon>Streptomycetaceae</taxon>
        <taxon>Streptomyces</taxon>
        <taxon>Streptomyces violaceoruber group</taxon>
    </lineage>
</organism>
<protein>
    <recommendedName>
        <fullName evidence="5">Integrase</fullName>
    </recommendedName>
</protein>
<sequence length="158" mass="16402">MVRSSAAGVPAWRAAAIAPGAAKDGRFGGCGLAAAPGPGGFDPAGLVDAVRGGEGTGEAAPDSFTFRAVHNHWKTVLASGLDPVTIGDILTRIGARAGLDIRPTGHSPRRGLVTEPSRAGNPDAVTERQGGWAPGSKVMRRYRERDDGFRENALHWVL</sequence>
<evidence type="ECO:0000313" key="4">
    <source>
        <dbReference type="Proteomes" id="UP001299012"/>
    </source>
</evidence>
<evidence type="ECO:0000256" key="1">
    <source>
        <dbReference type="ARBA" id="ARBA00023172"/>
    </source>
</evidence>
<dbReference type="EMBL" id="JAKKZF010000007">
    <property type="protein sequence ID" value="MCG0062421.1"/>
    <property type="molecule type" value="Genomic_DNA"/>
</dbReference>
<evidence type="ECO:0000256" key="2">
    <source>
        <dbReference type="SAM" id="MobiDB-lite"/>
    </source>
</evidence>
<evidence type="ECO:0008006" key="5">
    <source>
        <dbReference type="Google" id="ProtNLM"/>
    </source>
</evidence>
<comment type="caution">
    <text evidence="3">The sequence shown here is derived from an EMBL/GenBank/DDBJ whole genome shotgun (WGS) entry which is preliminary data.</text>
</comment>